<evidence type="ECO:0000313" key="1">
    <source>
        <dbReference type="Proteomes" id="UP000095287"/>
    </source>
</evidence>
<dbReference type="WBParaSite" id="L893_g18672.t1">
    <property type="protein sequence ID" value="L893_g18672.t1"/>
    <property type="gene ID" value="L893_g18672"/>
</dbReference>
<proteinExistence type="predicted"/>
<dbReference type="Proteomes" id="UP000095287">
    <property type="component" value="Unplaced"/>
</dbReference>
<sequence length="183" mass="20298">MKASRRMATEKKRIWKIYGGGVGRGRFIVGKGYASLPRGSRKMALHAMASGIFFSGNPIIDDALTGDSTVTEENQVITLNKQTFLAWDHWCSITGLYSTCLSYQDFLSLFRTPGSSCLNQACSRSYDKEGCTAALEVQYGESFGFNFGRGTISVRFGLVIGYGVRSFLPPRNVCHLCRHHVFL</sequence>
<dbReference type="AlphaFoldDB" id="A0A1I7YR92"/>
<accession>A0A1I7YR92</accession>
<evidence type="ECO:0000313" key="2">
    <source>
        <dbReference type="WBParaSite" id="L893_g18672.t1"/>
    </source>
</evidence>
<reference evidence="2" key="1">
    <citation type="submission" date="2016-11" db="UniProtKB">
        <authorList>
            <consortium name="WormBaseParasite"/>
        </authorList>
    </citation>
    <scope>IDENTIFICATION</scope>
</reference>
<name>A0A1I7YR92_9BILA</name>
<protein>
    <submittedName>
        <fullName evidence="2">Peptidase A1 domain-containing protein</fullName>
    </submittedName>
</protein>
<organism evidence="1 2">
    <name type="scientific">Steinernema glaseri</name>
    <dbReference type="NCBI Taxonomy" id="37863"/>
    <lineage>
        <taxon>Eukaryota</taxon>
        <taxon>Metazoa</taxon>
        <taxon>Ecdysozoa</taxon>
        <taxon>Nematoda</taxon>
        <taxon>Chromadorea</taxon>
        <taxon>Rhabditida</taxon>
        <taxon>Tylenchina</taxon>
        <taxon>Panagrolaimomorpha</taxon>
        <taxon>Strongyloidoidea</taxon>
        <taxon>Steinernematidae</taxon>
        <taxon>Steinernema</taxon>
    </lineage>
</organism>
<keyword evidence="1" id="KW-1185">Reference proteome</keyword>